<dbReference type="GO" id="GO:0005524">
    <property type="term" value="F:ATP binding"/>
    <property type="evidence" value="ECO:0007669"/>
    <property type="project" value="UniProtKB-KW"/>
</dbReference>
<dbReference type="InterPro" id="IPR002078">
    <property type="entry name" value="Sigma_54_int"/>
</dbReference>
<dbReference type="Gene3D" id="3.40.50.300">
    <property type="entry name" value="P-loop containing nucleotide triphosphate hydrolases"/>
    <property type="match status" value="1"/>
</dbReference>
<dbReference type="SUPFAM" id="SSF52540">
    <property type="entry name" value="P-loop containing nucleoside triphosphate hydrolases"/>
    <property type="match status" value="1"/>
</dbReference>
<dbReference type="AlphaFoldDB" id="A0A3B0RY75"/>
<dbReference type="Gene3D" id="3.40.50.2300">
    <property type="match status" value="1"/>
</dbReference>
<dbReference type="Pfam" id="PF00158">
    <property type="entry name" value="Sigma54_activat"/>
    <property type="match status" value="1"/>
</dbReference>
<dbReference type="GO" id="GO:0000160">
    <property type="term" value="P:phosphorelay signal transduction system"/>
    <property type="evidence" value="ECO:0007669"/>
    <property type="project" value="InterPro"/>
</dbReference>
<dbReference type="CDD" id="cd00156">
    <property type="entry name" value="REC"/>
    <property type="match status" value="1"/>
</dbReference>
<evidence type="ECO:0000256" key="1">
    <source>
        <dbReference type="ARBA" id="ARBA00022741"/>
    </source>
</evidence>
<name>A0A3B0RY75_9ZZZZ</name>
<feature type="domain" description="Sigma-54 factor interaction" evidence="3">
    <location>
        <begin position="168"/>
        <end position="300"/>
    </location>
</feature>
<keyword evidence="1" id="KW-0547">Nucleotide-binding</keyword>
<protein>
    <submittedName>
        <fullName evidence="5">Sigma-54 dependent response regulator</fullName>
    </submittedName>
</protein>
<dbReference type="PROSITE" id="PS50110">
    <property type="entry name" value="RESPONSE_REGULATORY"/>
    <property type="match status" value="1"/>
</dbReference>
<evidence type="ECO:0000256" key="2">
    <source>
        <dbReference type="ARBA" id="ARBA00022840"/>
    </source>
</evidence>
<dbReference type="Pfam" id="PF00072">
    <property type="entry name" value="Response_reg"/>
    <property type="match status" value="1"/>
</dbReference>
<feature type="domain" description="Response regulatory" evidence="4">
    <location>
        <begin position="27"/>
        <end position="141"/>
    </location>
</feature>
<dbReference type="SMART" id="SM00448">
    <property type="entry name" value="REC"/>
    <property type="match status" value="1"/>
</dbReference>
<sequence>MNKPNVPAPGSPAHKPSEFGADLALASILVVDDEPGMRNFLVKILSPRCKRVEQAANVEEASAHLDQAHFDIVILDNVMPGKTGLEWLREQRAVGFFADAILVTAFADLETAIEALRAGAADFVLKPFRSNQILNAVARCIDQQHLRRENYLLKHELSAGAMAGRGRLLGASREISGIRDTLTRVAPQPVSVLFTGDSGTGKEIAARTLHAMSDRADKPFVPINCAAVSPEIIANELFGSISGDQGTGHKDGLLFHARGGTLFLDEIVELPATVQATLLRVIEDMRIRPIGSTREVPLNL</sequence>
<gene>
    <name evidence="5" type="ORF">MNBD_ALPHA07-2222</name>
</gene>
<accession>A0A3B0RY75</accession>
<organism evidence="5">
    <name type="scientific">hydrothermal vent metagenome</name>
    <dbReference type="NCBI Taxonomy" id="652676"/>
    <lineage>
        <taxon>unclassified sequences</taxon>
        <taxon>metagenomes</taxon>
        <taxon>ecological metagenomes</taxon>
    </lineage>
</organism>
<dbReference type="InterPro" id="IPR027417">
    <property type="entry name" value="P-loop_NTPase"/>
</dbReference>
<dbReference type="InterPro" id="IPR011006">
    <property type="entry name" value="CheY-like_superfamily"/>
</dbReference>
<dbReference type="EMBL" id="UOEG01000162">
    <property type="protein sequence ID" value="VAV97327.1"/>
    <property type="molecule type" value="Genomic_DNA"/>
</dbReference>
<evidence type="ECO:0000313" key="5">
    <source>
        <dbReference type="EMBL" id="VAV97327.1"/>
    </source>
</evidence>
<dbReference type="PANTHER" id="PTHR32071">
    <property type="entry name" value="TRANSCRIPTIONAL REGULATORY PROTEIN"/>
    <property type="match status" value="1"/>
</dbReference>
<dbReference type="SUPFAM" id="SSF52172">
    <property type="entry name" value="CheY-like"/>
    <property type="match status" value="1"/>
</dbReference>
<dbReference type="PANTHER" id="PTHR32071:SF91">
    <property type="entry name" value="TUNGSTATE-RESPONSIVE TWO COMPONENT SIGMA54-DEPENDENT SIGNAL TRANSDUCTION SYSTEM RESPONSE REGULATOR FIS FAMILY"/>
    <property type="match status" value="1"/>
</dbReference>
<feature type="non-terminal residue" evidence="5">
    <location>
        <position position="300"/>
    </location>
</feature>
<dbReference type="PROSITE" id="PS50045">
    <property type="entry name" value="SIGMA54_INTERACT_4"/>
    <property type="match status" value="1"/>
</dbReference>
<proteinExistence type="predicted"/>
<evidence type="ECO:0000259" key="4">
    <source>
        <dbReference type="PROSITE" id="PS50110"/>
    </source>
</evidence>
<keyword evidence="2" id="KW-0067">ATP-binding</keyword>
<reference evidence="5" key="1">
    <citation type="submission" date="2018-06" db="EMBL/GenBank/DDBJ databases">
        <authorList>
            <person name="Zhirakovskaya E."/>
        </authorList>
    </citation>
    <scope>NUCLEOTIDE SEQUENCE</scope>
</reference>
<dbReference type="InterPro" id="IPR001789">
    <property type="entry name" value="Sig_transdc_resp-reg_receiver"/>
</dbReference>
<dbReference type="GO" id="GO:0006355">
    <property type="term" value="P:regulation of DNA-templated transcription"/>
    <property type="evidence" value="ECO:0007669"/>
    <property type="project" value="InterPro"/>
</dbReference>
<evidence type="ECO:0000259" key="3">
    <source>
        <dbReference type="PROSITE" id="PS50045"/>
    </source>
</evidence>
<dbReference type="CDD" id="cd00009">
    <property type="entry name" value="AAA"/>
    <property type="match status" value="1"/>
</dbReference>